<dbReference type="PRINTS" id="PR00463">
    <property type="entry name" value="EP450I"/>
</dbReference>
<keyword evidence="5 6" id="KW-0349">Heme</keyword>
<evidence type="ECO:0000256" key="4">
    <source>
        <dbReference type="ARBA" id="ARBA00023004"/>
    </source>
</evidence>
<evidence type="ECO:0000256" key="1">
    <source>
        <dbReference type="ARBA" id="ARBA00010617"/>
    </source>
</evidence>
<evidence type="ECO:0000256" key="2">
    <source>
        <dbReference type="ARBA" id="ARBA00022723"/>
    </source>
</evidence>
<dbReference type="InterPro" id="IPR017972">
    <property type="entry name" value="Cyt_P450_CS"/>
</dbReference>
<evidence type="ECO:0000256" key="3">
    <source>
        <dbReference type="ARBA" id="ARBA00023002"/>
    </source>
</evidence>
<name>A0ABC8TCH4_9AQUA</name>
<dbReference type="Gene3D" id="1.10.630.10">
    <property type="entry name" value="Cytochrome P450"/>
    <property type="match status" value="1"/>
</dbReference>
<dbReference type="SUPFAM" id="SSF48264">
    <property type="entry name" value="Cytochrome P450"/>
    <property type="match status" value="1"/>
</dbReference>
<proteinExistence type="inferred from homology"/>
<dbReference type="CDD" id="cd11073">
    <property type="entry name" value="CYP76-like"/>
    <property type="match status" value="1"/>
</dbReference>
<dbReference type="PANTHER" id="PTHR47950">
    <property type="entry name" value="CYTOCHROME P450, FAMILY 76, SUBFAMILY C, POLYPEPTIDE 5-RELATED"/>
    <property type="match status" value="1"/>
</dbReference>
<dbReference type="InterPro" id="IPR002401">
    <property type="entry name" value="Cyt_P450_E_grp-I"/>
</dbReference>
<dbReference type="FunFam" id="1.10.630.10:FF:000007">
    <property type="entry name" value="Cytochrome P450 76C4"/>
    <property type="match status" value="1"/>
</dbReference>
<comment type="similarity">
    <text evidence="1 6">Belongs to the cytochrome P450 family.</text>
</comment>
<evidence type="ECO:0000256" key="5">
    <source>
        <dbReference type="PIRSR" id="PIRSR602401-1"/>
    </source>
</evidence>
<dbReference type="InterPro" id="IPR036396">
    <property type="entry name" value="Cyt_P450_sf"/>
</dbReference>
<keyword evidence="4 5" id="KW-0408">Iron</keyword>
<dbReference type="Proteomes" id="UP001642360">
    <property type="component" value="Unassembled WGS sequence"/>
</dbReference>
<protein>
    <recommendedName>
        <fullName evidence="9">Geraniol 8-hydroxylase-like</fullName>
    </recommendedName>
</protein>
<comment type="caution">
    <text evidence="7">The sequence shown here is derived from an EMBL/GenBank/DDBJ whole genome shotgun (WGS) entry which is preliminary data.</text>
</comment>
<feature type="binding site" description="axial binding residue" evidence="5">
    <location>
        <position position="437"/>
    </location>
    <ligand>
        <name>heme</name>
        <dbReference type="ChEBI" id="CHEBI:30413"/>
    </ligand>
    <ligandPart>
        <name>Fe</name>
        <dbReference type="ChEBI" id="CHEBI:18248"/>
    </ligandPart>
</feature>
<dbReference type="AlphaFoldDB" id="A0ABC8TCH4"/>
<dbReference type="GO" id="GO:0046872">
    <property type="term" value="F:metal ion binding"/>
    <property type="evidence" value="ECO:0007669"/>
    <property type="project" value="UniProtKB-KW"/>
</dbReference>
<dbReference type="InterPro" id="IPR001128">
    <property type="entry name" value="Cyt_P450"/>
</dbReference>
<evidence type="ECO:0008006" key="9">
    <source>
        <dbReference type="Google" id="ProtNLM"/>
    </source>
</evidence>
<evidence type="ECO:0000313" key="7">
    <source>
        <dbReference type="EMBL" id="CAK9164713.1"/>
    </source>
</evidence>
<dbReference type="PRINTS" id="PR00385">
    <property type="entry name" value="P450"/>
</dbReference>
<keyword evidence="8" id="KW-1185">Reference proteome</keyword>
<comment type="cofactor">
    <cofactor evidence="5">
        <name>heme</name>
        <dbReference type="ChEBI" id="CHEBI:30413"/>
    </cofactor>
</comment>
<keyword evidence="3 6" id="KW-0560">Oxidoreductase</keyword>
<dbReference type="EMBL" id="CAUOFW020004269">
    <property type="protein sequence ID" value="CAK9164713.1"/>
    <property type="molecule type" value="Genomic_DNA"/>
</dbReference>
<reference evidence="7 8" key="1">
    <citation type="submission" date="2024-02" db="EMBL/GenBank/DDBJ databases">
        <authorList>
            <person name="Vignale AGUSTIN F."/>
            <person name="Sosa J E."/>
            <person name="Modenutti C."/>
        </authorList>
    </citation>
    <scope>NUCLEOTIDE SEQUENCE [LARGE SCALE GENOMIC DNA]</scope>
</reference>
<evidence type="ECO:0000256" key="6">
    <source>
        <dbReference type="RuleBase" id="RU000461"/>
    </source>
</evidence>
<dbReference type="PROSITE" id="PS00086">
    <property type="entry name" value="CYTOCHROME_P450"/>
    <property type="match status" value="1"/>
</dbReference>
<dbReference type="Pfam" id="PF00067">
    <property type="entry name" value="p450"/>
    <property type="match status" value="1"/>
</dbReference>
<dbReference type="PANTHER" id="PTHR47950:SF44">
    <property type="entry name" value="CYTOCHROME P450, FAMILY 76, SUBFAMILY C, POLYPEPTIDE 5-RELATED"/>
    <property type="match status" value="1"/>
</dbReference>
<accession>A0ABC8TCH4</accession>
<evidence type="ECO:0000313" key="8">
    <source>
        <dbReference type="Proteomes" id="UP001642360"/>
    </source>
</evidence>
<sequence>MGLYLLLFGITLFWFFFKTYLHRSQTTKLPPGPTGLPIVGSLLQIGPQVHESLAKLAKLHGPLITLRLGSITTRVASSPETAKEILQKHDQNFSDRHVPDVITAQPNPEATLGWVPGDHRWRNRRRICSTQMFTTHKLDSLQHLRHQKAQELVLHIKKHCSSDGVPVDIGRVVFATTLNLISNTIFSIDMVDPEFESAQEFKDLVWRIMEDAGKPNLSDYFPVIKWLDLQGVKRHIRPSYRRLHEIFDEVIDKRLKDRVLDSSRSGDFLDALLDQCEEDGSGFNRQTIKPLILDLFIAGSDTSAITTEWAMAELLRNPHTMQKARNEIMQKIGTNRLVKESDIDQLPYLQAVLKETIRLHPAAPLMLPHKARNDAELLGFTIPKGTQVFVNAWSIGRDPKYWENPLGFLPERFLGPSPDYKGRDFEYVPFGSGRRMCPGLPLAIRMVHLMLASIIQAFSWRLPDGTTPESLDMQEQFGVTLKKAVPLCAIPS</sequence>
<keyword evidence="2 5" id="KW-0479">Metal-binding</keyword>
<keyword evidence="6" id="KW-0503">Monooxygenase</keyword>
<dbReference type="GO" id="GO:0004497">
    <property type="term" value="F:monooxygenase activity"/>
    <property type="evidence" value="ECO:0007669"/>
    <property type="project" value="UniProtKB-KW"/>
</dbReference>
<gene>
    <name evidence="7" type="ORF">ILEXP_LOCUS33858</name>
</gene>
<organism evidence="7 8">
    <name type="scientific">Ilex paraguariensis</name>
    <name type="common">yerba mate</name>
    <dbReference type="NCBI Taxonomy" id="185542"/>
    <lineage>
        <taxon>Eukaryota</taxon>
        <taxon>Viridiplantae</taxon>
        <taxon>Streptophyta</taxon>
        <taxon>Embryophyta</taxon>
        <taxon>Tracheophyta</taxon>
        <taxon>Spermatophyta</taxon>
        <taxon>Magnoliopsida</taxon>
        <taxon>eudicotyledons</taxon>
        <taxon>Gunneridae</taxon>
        <taxon>Pentapetalae</taxon>
        <taxon>asterids</taxon>
        <taxon>campanulids</taxon>
        <taxon>Aquifoliales</taxon>
        <taxon>Aquifoliaceae</taxon>
        <taxon>Ilex</taxon>
    </lineage>
</organism>